<evidence type="ECO:0000313" key="2">
    <source>
        <dbReference type="Proteomes" id="UP000189670"/>
    </source>
</evidence>
<reference evidence="2" key="1">
    <citation type="submission" date="2012-11" db="EMBL/GenBank/DDBJ databases">
        <authorList>
            <person name="Lucero-Rivera Y.E."/>
            <person name="Tovar-Ramirez D."/>
        </authorList>
    </citation>
    <scope>NUCLEOTIDE SEQUENCE [LARGE SCALE GENOMIC DNA]</scope>
    <source>
        <strain evidence="2">Araruama</strain>
    </source>
</reference>
<dbReference type="AlphaFoldDB" id="A0A1V1P0J9"/>
<dbReference type="EMBL" id="ATBP01000986">
    <property type="protein sequence ID" value="ETR68350.1"/>
    <property type="molecule type" value="Genomic_DNA"/>
</dbReference>
<dbReference type="Proteomes" id="UP000189670">
    <property type="component" value="Unassembled WGS sequence"/>
</dbReference>
<organism evidence="1 2">
    <name type="scientific">Candidatus Magnetoglobus multicellularis str. Araruama</name>
    <dbReference type="NCBI Taxonomy" id="890399"/>
    <lineage>
        <taxon>Bacteria</taxon>
        <taxon>Pseudomonadati</taxon>
        <taxon>Thermodesulfobacteriota</taxon>
        <taxon>Desulfobacteria</taxon>
        <taxon>Desulfobacterales</taxon>
        <taxon>Desulfobacteraceae</taxon>
        <taxon>Candidatus Magnetoglobus</taxon>
    </lineage>
</organism>
<evidence type="ECO:0000313" key="1">
    <source>
        <dbReference type="EMBL" id="ETR68350.1"/>
    </source>
</evidence>
<gene>
    <name evidence="1" type="ORF">OMM_10619</name>
</gene>
<name>A0A1V1P0J9_9BACT</name>
<sequence>MMPSRWTVQDRYGNNIYLTEERWLHIIDNDNHPEMIVCEDLLIETLRSGKRKQDSLNPNKFRYSKEFDDLENFNTHIVVIVLFGHKQSKKRIPVSNNFIVTAYQKEIG</sequence>
<proteinExistence type="predicted"/>
<protein>
    <submittedName>
        <fullName evidence="1">Uncharacterized protein</fullName>
    </submittedName>
</protein>
<accession>A0A1V1P0J9</accession>
<comment type="caution">
    <text evidence="1">The sequence shown here is derived from an EMBL/GenBank/DDBJ whole genome shotgun (WGS) entry which is preliminary data.</text>
</comment>